<evidence type="ECO:0000313" key="7">
    <source>
        <dbReference type="EMBL" id="GAA3669178.1"/>
    </source>
</evidence>
<keyword evidence="1" id="KW-0677">Repeat</keyword>
<keyword evidence="4" id="KW-0472">Membrane</keyword>
<dbReference type="SMART" id="SM00409">
    <property type="entry name" value="IG"/>
    <property type="match status" value="2"/>
</dbReference>
<dbReference type="SUPFAM" id="SSF48726">
    <property type="entry name" value="Immunoglobulin"/>
    <property type="match status" value="1"/>
</dbReference>
<feature type="domain" description="Ig-like" evidence="6">
    <location>
        <begin position="653"/>
        <end position="743"/>
    </location>
</feature>
<dbReference type="RefSeq" id="WP_221857253.1">
    <property type="nucleotide sequence ID" value="NZ_BAAAYV010000025.1"/>
</dbReference>
<dbReference type="InterPro" id="IPR007110">
    <property type="entry name" value="Ig-like_dom"/>
</dbReference>
<dbReference type="Proteomes" id="UP001410795">
    <property type="component" value="Unassembled WGS sequence"/>
</dbReference>
<dbReference type="PROSITE" id="PS50835">
    <property type="entry name" value="IG_LIKE"/>
    <property type="match status" value="1"/>
</dbReference>
<dbReference type="InterPro" id="IPR036179">
    <property type="entry name" value="Ig-like_dom_sf"/>
</dbReference>
<evidence type="ECO:0000259" key="6">
    <source>
        <dbReference type="PROSITE" id="PS50835"/>
    </source>
</evidence>
<evidence type="ECO:0000256" key="3">
    <source>
        <dbReference type="SAM" id="MobiDB-lite"/>
    </source>
</evidence>
<dbReference type="Pfam" id="PF04213">
    <property type="entry name" value="HtaA"/>
    <property type="match status" value="1"/>
</dbReference>
<dbReference type="InterPro" id="IPR013783">
    <property type="entry name" value="Ig-like_fold"/>
</dbReference>
<dbReference type="PANTHER" id="PTHR44170">
    <property type="entry name" value="PROTEIN SIDEKICK"/>
    <property type="match status" value="1"/>
</dbReference>
<dbReference type="EMBL" id="BAAAYV010000025">
    <property type="protein sequence ID" value="GAA3669178.1"/>
    <property type="molecule type" value="Genomic_DNA"/>
</dbReference>
<reference evidence="8" key="1">
    <citation type="journal article" date="2019" name="Int. J. Syst. Evol. Microbiol.">
        <title>The Global Catalogue of Microorganisms (GCM) 10K type strain sequencing project: providing services to taxonomists for standard genome sequencing and annotation.</title>
        <authorList>
            <consortium name="The Broad Institute Genomics Platform"/>
            <consortium name="The Broad Institute Genome Sequencing Center for Infectious Disease"/>
            <person name="Wu L."/>
            <person name="Ma J."/>
        </authorList>
    </citation>
    <scope>NUCLEOTIDE SEQUENCE [LARGE SCALE GENOMIC DNA]</scope>
    <source>
        <strain evidence="8">JCM 16546</strain>
    </source>
</reference>
<evidence type="ECO:0000256" key="4">
    <source>
        <dbReference type="SAM" id="Phobius"/>
    </source>
</evidence>
<dbReference type="Pfam" id="PF07679">
    <property type="entry name" value="I-set"/>
    <property type="match status" value="1"/>
</dbReference>
<keyword evidence="8" id="KW-1185">Reference proteome</keyword>
<keyword evidence="4" id="KW-1133">Transmembrane helix</keyword>
<gene>
    <name evidence="7" type="ORF">GCM10022202_34070</name>
</gene>
<feature type="chain" id="PRO_5045319816" description="Ig-like domain-containing protein" evidence="5">
    <location>
        <begin position="37"/>
        <end position="1291"/>
    </location>
</feature>
<dbReference type="Gene3D" id="2.60.40.10">
    <property type="entry name" value="Immunoglobulins"/>
    <property type="match status" value="1"/>
</dbReference>
<comment type="caution">
    <text evidence="7">The sequence shown here is derived from an EMBL/GenBank/DDBJ whole genome shotgun (WGS) entry which is preliminary data.</text>
</comment>
<evidence type="ECO:0000313" key="8">
    <source>
        <dbReference type="Proteomes" id="UP001410795"/>
    </source>
</evidence>
<proteinExistence type="predicted"/>
<keyword evidence="5" id="KW-0732">Signal</keyword>
<feature type="signal peptide" evidence="5">
    <location>
        <begin position="1"/>
        <end position="36"/>
    </location>
</feature>
<keyword evidence="2" id="KW-1015">Disulfide bond</keyword>
<evidence type="ECO:0000256" key="5">
    <source>
        <dbReference type="SAM" id="SignalP"/>
    </source>
</evidence>
<organism evidence="7 8">
    <name type="scientific">Microbacterium marinilacus</name>
    <dbReference type="NCBI Taxonomy" id="415209"/>
    <lineage>
        <taxon>Bacteria</taxon>
        <taxon>Bacillati</taxon>
        <taxon>Actinomycetota</taxon>
        <taxon>Actinomycetes</taxon>
        <taxon>Micrococcales</taxon>
        <taxon>Microbacteriaceae</taxon>
        <taxon>Microbacterium</taxon>
    </lineage>
</organism>
<feature type="region of interest" description="Disordered" evidence="3">
    <location>
        <begin position="996"/>
        <end position="1158"/>
    </location>
</feature>
<evidence type="ECO:0000256" key="2">
    <source>
        <dbReference type="ARBA" id="ARBA00023157"/>
    </source>
</evidence>
<protein>
    <recommendedName>
        <fullName evidence="6">Ig-like domain-containing protein</fullName>
    </recommendedName>
</protein>
<feature type="compositionally biased region" description="Acidic residues" evidence="3">
    <location>
        <begin position="1015"/>
        <end position="1026"/>
    </location>
</feature>
<name>A0ABP7BTC3_9MICO</name>
<dbReference type="InterPro" id="IPR013098">
    <property type="entry name" value="Ig_I-set"/>
</dbReference>
<feature type="compositionally biased region" description="Gly residues" evidence="3">
    <location>
        <begin position="1027"/>
        <end position="1050"/>
    </location>
</feature>
<feature type="transmembrane region" description="Helical" evidence="4">
    <location>
        <begin position="1260"/>
        <end position="1280"/>
    </location>
</feature>
<accession>A0ABP7BTC3</accession>
<dbReference type="SUPFAM" id="SSF101898">
    <property type="entry name" value="NHL repeat"/>
    <property type="match status" value="1"/>
</dbReference>
<dbReference type="InterPro" id="IPR007331">
    <property type="entry name" value="Htaa"/>
</dbReference>
<keyword evidence="4" id="KW-0812">Transmembrane</keyword>
<evidence type="ECO:0000256" key="1">
    <source>
        <dbReference type="ARBA" id="ARBA00022737"/>
    </source>
</evidence>
<sequence>MPVSSPRRRSSSRRSSSRALALLLGLVLAMSGAVVAGAPPATAAEEGVYDVTGGTFDWGFSKVYRDYVPGDIAHGEIIPGDGLIVNEDGTFRWTVTSGTFAPATGALDLALAGSVRFTGHSGVMDLTLSDLHVVADGYGSATVRADYRSFIDGEWLTGDDVALADLSARLGGAVTIDEGTGEWAGIGATLATGAGSAAPAFGSYASLIASLDPATWSIAGGWPAAQAEDWAEPGTATVAVETIDPPSGLTYASVAIDTARGLAFAGANKTRSNTPQIVVIDLETREQVQVIPASGTTTVRARGVIESTGEVLVVAGADFSLLVPQSDGSYAWGQTFAGAVGATYQPVIDQRTGDIVFPGGNGTVAVATRGEDGTYTVESSSDRVATDAVINEKSGLLYAIGSFNGVGAGKTSLYTREEGTLTLVRADQSDQSEVALAASARGDVYVASSGYDVGTFSAVPPRISIYRDDALTDQRIDIDTAAQRLAYDDAHDRLVAVTSGRSVRFYDAADPGAAPSLIASGAIDRAVASTTAVEIDDRGRLWIAGSSQMLVVSLQTTAAFTTDPADTTVVVPADADAATAELTAVVEGEDVGLQWQAKTPGDIAFRDVAGATTGTLAVTAGEDVDGTQYRVVATNPAGSVVSKTATLTVQTAPRVAEQPKATSVKESGTASFAVEVAGSPAPVVSWQVADGDAWVDLAAGDDVVIDGSTLTLKKVSVQRDGARYRAVLTSEAGVAYSDPAVLTVTAPAALPATETAYTGIELEWTGSGEMQAAPPFGGSNFFSAGESDGTEATYSADADGARILQLAETGAETPATWATRAAHISGGGTQLVRLSDGTATVRPDGSAVIEWDASWSVNFYGGLVPFTIADPLLTVDADGTGTLVADLTGYASSQENATEKVRLEGVYEDVVIATFRDVDVDVEGAVTISPDYAGVEVAVPESVSAQNRTVDGWGAWPQSFVDFQLDTGLSSYWYSSGGVADGKKAPTAFTVDLTGATALEPGGTDPGEEPGGTDPGEEPGETEPGEEPGGTEPGEEPGGTGPGEEPGGTDPGTTEPGGADPGATDPGATDPGTTEPGATDPGTTEPGVTEPGTTDPGTTEPGTTDPGTTDPGTTEPGATEPGATDPGAADPDPGAIEPAGTTGAPSFTPEPPAATGEGLPEALRDAIQVAVDGHTVTISGLEAEAWHFGYVYSTPVALGWFQASADGVGTTTLPESLEPGVHRIAVLDADGELVGWAEVTIADEAAPAGAGPLAATGSGVVAPGIAALTLLLAGLVLVLAQRRRARQEAAD</sequence>
<feature type="compositionally biased region" description="Low complexity" evidence="3">
    <location>
        <begin position="1051"/>
        <end position="1124"/>
    </location>
</feature>
<dbReference type="InterPro" id="IPR003599">
    <property type="entry name" value="Ig_sub"/>
</dbReference>
<dbReference type="PANTHER" id="PTHR44170:SF6">
    <property type="entry name" value="CONTACTIN"/>
    <property type="match status" value="1"/>
</dbReference>